<accession>A0A5N0DVT7</accession>
<evidence type="ECO:0000313" key="1">
    <source>
        <dbReference type="EMBL" id="KAA8879661.1"/>
    </source>
</evidence>
<sequence length="191" mass="21077">MRSGERDDLTVKLRPCRRSQLAGRWTSPFTDEALEYRIESDWCGERRVLSASAVGRRPPGSLRDAALLGTDVTAALDSAQRQFLVSCTPPGVAVDHLAAMGPIASTKWTNVRLGDLEVDVERWCIAELELLELSLRVTARHRESDAEMESRAAAQQLGFEAMVRRHGLSVAAGETKTERVLAALVARSHRQ</sequence>
<evidence type="ECO:0008006" key="3">
    <source>
        <dbReference type="Google" id="ProtNLM"/>
    </source>
</evidence>
<organism evidence="1 2">
    <name type="scientific">Nocardia colli</name>
    <dbReference type="NCBI Taxonomy" id="2545717"/>
    <lineage>
        <taxon>Bacteria</taxon>
        <taxon>Bacillati</taxon>
        <taxon>Actinomycetota</taxon>
        <taxon>Actinomycetes</taxon>
        <taxon>Mycobacteriales</taxon>
        <taxon>Nocardiaceae</taxon>
        <taxon>Nocardia</taxon>
    </lineage>
</organism>
<dbReference type="AlphaFoldDB" id="A0A5N0DVT7"/>
<gene>
    <name evidence="1" type="ORF">F3087_43670</name>
</gene>
<proteinExistence type="predicted"/>
<keyword evidence="2" id="KW-1185">Reference proteome</keyword>
<evidence type="ECO:0000313" key="2">
    <source>
        <dbReference type="Proteomes" id="UP000323876"/>
    </source>
</evidence>
<dbReference type="EMBL" id="VXLC01000045">
    <property type="protein sequence ID" value="KAA8879661.1"/>
    <property type="molecule type" value="Genomic_DNA"/>
</dbReference>
<protein>
    <recommendedName>
        <fullName evidence="3">CYTH domain-containing protein</fullName>
    </recommendedName>
</protein>
<reference evidence="1 2" key="1">
    <citation type="submission" date="2019-09" db="EMBL/GenBank/DDBJ databases">
        <authorList>
            <person name="Wang X."/>
        </authorList>
    </citation>
    <scope>NUCLEOTIDE SEQUENCE [LARGE SCALE GENOMIC DNA]</scope>
    <source>
        <strain evidence="1 2">CICC 11023</strain>
    </source>
</reference>
<name>A0A5N0DVT7_9NOCA</name>
<comment type="caution">
    <text evidence="1">The sequence shown here is derived from an EMBL/GenBank/DDBJ whole genome shotgun (WGS) entry which is preliminary data.</text>
</comment>
<dbReference type="Proteomes" id="UP000323876">
    <property type="component" value="Unassembled WGS sequence"/>
</dbReference>